<dbReference type="EMBL" id="CAJOBC010082726">
    <property type="protein sequence ID" value="CAF4291039.1"/>
    <property type="molecule type" value="Genomic_DNA"/>
</dbReference>
<dbReference type="OrthoDB" id="10186538at2759"/>
<evidence type="ECO:0000313" key="3">
    <source>
        <dbReference type="Proteomes" id="UP000663829"/>
    </source>
</evidence>
<name>A0A815KQR2_9BILA</name>
<sequence length="334" mass="37805">MLIKSDLSLPRTSHVQKSGRRIYKFKNRYDNSIVELGPVLVGCPRSALRNKDTIGDECNNKRNELNDHAERGTSYGTLVCFYNCGIVIGYDESVRSESPRRLLRHLIRLAKIIELPKGIMYDNACSIQLYMQSRYDSDYFKRSPSADYLFKTVRFVLDNFHQRTHKRRMCQGRMRSSDPSHGGMFGQIAEQTFKFFATLKLIGMSITMKHSDVTVSNSNLNVATGDIHLDLSVAKDEIDYCEDIPMLDISCDKNHIKHHSNSLNTSLSDDKQLLQSVLKFEMEHGLSESISILVECTDGELLTCAALIEKFENAKVSVDELQRATVHSGAGDAH</sequence>
<dbReference type="AlphaFoldDB" id="A0A815KQR2"/>
<reference evidence="1" key="1">
    <citation type="submission" date="2021-02" db="EMBL/GenBank/DDBJ databases">
        <authorList>
            <person name="Nowell W R."/>
        </authorList>
    </citation>
    <scope>NUCLEOTIDE SEQUENCE</scope>
</reference>
<evidence type="ECO:0000313" key="2">
    <source>
        <dbReference type="EMBL" id="CAF4291039.1"/>
    </source>
</evidence>
<proteinExistence type="predicted"/>
<dbReference type="Proteomes" id="UP000681722">
    <property type="component" value="Unassembled WGS sequence"/>
</dbReference>
<dbReference type="EMBL" id="CAJNOQ010017310">
    <property type="protein sequence ID" value="CAF1396869.1"/>
    <property type="molecule type" value="Genomic_DNA"/>
</dbReference>
<dbReference type="Proteomes" id="UP000663829">
    <property type="component" value="Unassembled WGS sequence"/>
</dbReference>
<accession>A0A815KQR2</accession>
<keyword evidence="3" id="KW-1185">Reference proteome</keyword>
<protein>
    <submittedName>
        <fullName evidence="1">Uncharacterized protein</fullName>
    </submittedName>
</protein>
<comment type="caution">
    <text evidence="1">The sequence shown here is derived from an EMBL/GenBank/DDBJ whole genome shotgun (WGS) entry which is preliminary data.</text>
</comment>
<evidence type="ECO:0000313" key="1">
    <source>
        <dbReference type="EMBL" id="CAF1396869.1"/>
    </source>
</evidence>
<organism evidence="1 3">
    <name type="scientific">Didymodactylos carnosus</name>
    <dbReference type="NCBI Taxonomy" id="1234261"/>
    <lineage>
        <taxon>Eukaryota</taxon>
        <taxon>Metazoa</taxon>
        <taxon>Spiralia</taxon>
        <taxon>Gnathifera</taxon>
        <taxon>Rotifera</taxon>
        <taxon>Eurotatoria</taxon>
        <taxon>Bdelloidea</taxon>
        <taxon>Philodinida</taxon>
        <taxon>Philodinidae</taxon>
        <taxon>Didymodactylos</taxon>
    </lineage>
</organism>
<gene>
    <name evidence="1" type="ORF">GPM918_LOCUS33073</name>
    <name evidence="2" type="ORF">SRO942_LOCUS33750</name>
</gene>